<accession>A0A0A2TGY3</accession>
<dbReference type="eggNOG" id="COG3311">
    <property type="taxonomic scope" value="Bacteria"/>
</dbReference>
<evidence type="ECO:0000313" key="1">
    <source>
        <dbReference type="EMBL" id="KGP73718.1"/>
    </source>
</evidence>
<comment type="caution">
    <text evidence="1">The sequence shown here is derived from an EMBL/GenBank/DDBJ whole genome shotgun (WGS) entry which is preliminary data.</text>
</comment>
<dbReference type="Proteomes" id="UP000030147">
    <property type="component" value="Unassembled WGS sequence"/>
</dbReference>
<evidence type="ECO:0000313" key="2">
    <source>
        <dbReference type="Proteomes" id="UP000030147"/>
    </source>
</evidence>
<dbReference type="STRING" id="1385514.N782_02365"/>
<keyword evidence="2" id="KW-1185">Reference proteome</keyword>
<dbReference type="AlphaFoldDB" id="A0A0A2TGY3"/>
<name>A0A0A2TGY3_9BACI</name>
<sequence length="66" mass="7654">MQKESIDYNDLPTVLTAKEVGEILSISKPTAYKIMKMKGFPLLEIGRSKRTLKKEFFNWLSCSDRK</sequence>
<dbReference type="EMBL" id="AVBF01000009">
    <property type="protein sequence ID" value="KGP73718.1"/>
    <property type="molecule type" value="Genomic_DNA"/>
</dbReference>
<proteinExistence type="predicted"/>
<protein>
    <submittedName>
        <fullName evidence="1">Excisionase</fullName>
    </submittedName>
</protein>
<organism evidence="1 2">
    <name type="scientific">Pontibacillus yanchengensis Y32</name>
    <dbReference type="NCBI Taxonomy" id="1385514"/>
    <lineage>
        <taxon>Bacteria</taxon>
        <taxon>Bacillati</taxon>
        <taxon>Bacillota</taxon>
        <taxon>Bacilli</taxon>
        <taxon>Bacillales</taxon>
        <taxon>Bacillaceae</taxon>
        <taxon>Pontibacillus</taxon>
    </lineage>
</organism>
<gene>
    <name evidence="1" type="ORF">N782_02365</name>
</gene>
<reference evidence="1 2" key="1">
    <citation type="journal article" date="2015" name="Stand. Genomic Sci.">
        <title>High quality draft genome sequence of the moderately halophilic bacterium Pontibacillus yanchengensis Y32(T) and comparison among Pontibacillus genomes.</title>
        <authorList>
            <person name="Huang J."/>
            <person name="Qiao Z.X."/>
            <person name="Tang J.W."/>
            <person name="Wang G."/>
        </authorList>
    </citation>
    <scope>NUCLEOTIDE SEQUENCE [LARGE SCALE GENOMIC DNA]</scope>
    <source>
        <strain evidence="1 2">Y32</strain>
    </source>
</reference>